<dbReference type="InterPro" id="IPR050832">
    <property type="entry name" value="Bact_Acetyltransf"/>
</dbReference>
<dbReference type="PROSITE" id="PS51186">
    <property type="entry name" value="GNAT"/>
    <property type="match status" value="1"/>
</dbReference>
<organism evidence="4 5">
    <name type="scientific">Xanthomonas chitinilytica</name>
    <dbReference type="NCBI Taxonomy" id="2989819"/>
    <lineage>
        <taxon>Bacteria</taxon>
        <taxon>Pseudomonadati</taxon>
        <taxon>Pseudomonadota</taxon>
        <taxon>Gammaproteobacteria</taxon>
        <taxon>Lysobacterales</taxon>
        <taxon>Lysobacteraceae</taxon>
        <taxon>Xanthomonas</taxon>
    </lineage>
</organism>
<dbReference type="Gene3D" id="3.40.630.30">
    <property type="match status" value="1"/>
</dbReference>
<proteinExistence type="predicted"/>
<evidence type="ECO:0000256" key="1">
    <source>
        <dbReference type="ARBA" id="ARBA00022679"/>
    </source>
</evidence>
<gene>
    <name evidence="4" type="ORF">OK345_14420</name>
</gene>
<feature type="domain" description="N-acetyltransferase" evidence="3">
    <location>
        <begin position="1"/>
        <end position="152"/>
    </location>
</feature>
<comment type="caution">
    <text evidence="4">The sequence shown here is derived from an EMBL/GenBank/DDBJ whole genome shotgun (WGS) entry which is preliminary data.</text>
</comment>
<evidence type="ECO:0000313" key="4">
    <source>
        <dbReference type="EMBL" id="MCW4473692.1"/>
    </source>
</evidence>
<name>A0ABT3JYY3_9XANT</name>
<dbReference type="CDD" id="cd04301">
    <property type="entry name" value="NAT_SF"/>
    <property type="match status" value="1"/>
</dbReference>
<dbReference type="SUPFAM" id="SSF55729">
    <property type="entry name" value="Acyl-CoA N-acyltransferases (Nat)"/>
    <property type="match status" value="1"/>
</dbReference>
<dbReference type="Pfam" id="PF00583">
    <property type="entry name" value="Acetyltransf_1"/>
    <property type="match status" value="1"/>
</dbReference>
<keyword evidence="1" id="KW-0808">Transferase</keyword>
<dbReference type="RefSeq" id="WP_265128679.1">
    <property type="nucleotide sequence ID" value="NZ_JAPCHY010000013.1"/>
</dbReference>
<keyword evidence="2" id="KW-0012">Acyltransferase</keyword>
<dbReference type="PANTHER" id="PTHR43877:SF1">
    <property type="entry name" value="ACETYLTRANSFERASE"/>
    <property type="match status" value="1"/>
</dbReference>
<dbReference type="EMBL" id="JAPCHY010000013">
    <property type="protein sequence ID" value="MCW4473692.1"/>
    <property type="molecule type" value="Genomic_DNA"/>
</dbReference>
<accession>A0ABT3JYY3</accession>
<dbReference type="InterPro" id="IPR016181">
    <property type="entry name" value="Acyl_CoA_acyltransferase"/>
</dbReference>
<dbReference type="InterPro" id="IPR000182">
    <property type="entry name" value="GNAT_dom"/>
</dbReference>
<reference evidence="4 5" key="1">
    <citation type="submission" date="2022-10" db="EMBL/GenBank/DDBJ databases">
        <title>Xanthomonas sp. H13-6.</title>
        <authorList>
            <person name="Liu X."/>
            <person name="Deng Z."/>
            <person name="Jiang Y."/>
            <person name="Yu T."/>
            <person name="Ai J."/>
        </authorList>
    </citation>
    <scope>NUCLEOTIDE SEQUENCE [LARGE SCALE GENOMIC DNA]</scope>
    <source>
        <strain evidence="4 5">H13-6</strain>
    </source>
</reference>
<evidence type="ECO:0000256" key="2">
    <source>
        <dbReference type="ARBA" id="ARBA00023315"/>
    </source>
</evidence>
<dbReference type="PANTHER" id="PTHR43877">
    <property type="entry name" value="AMINOALKYLPHOSPHONATE N-ACETYLTRANSFERASE-RELATED-RELATED"/>
    <property type="match status" value="1"/>
</dbReference>
<keyword evidence="5" id="KW-1185">Reference proteome</keyword>
<sequence length="166" mass="17551">MQIRAERVEDAAAIHRLVREAFATAPHRSGTEPHIVDALRAAGALSVSLLAERQGAIVGHVAISPVELDDGTPGWFGLGPLAVAPDHQRQGIGTALVRAALAALEAHGASGCVVLGDPGYYRRFGFAADPRLRLPGVPDGYFQALPLRGPLPAADVRYHRGFDTRP</sequence>
<evidence type="ECO:0000313" key="5">
    <source>
        <dbReference type="Proteomes" id="UP001209922"/>
    </source>
</evidence>
<protein>
    <submittedName>
        <fullName evidence="4">N-acetyltransferase</fullName>
    </submittedName>
</protein>
<dbReference type="Proteomes" id="UP001209922">
    <property type="component" value="Unassembled WGS sequence"/>
</dbReference>
<evidence type="ECO:0000259" key="3">
    <source>
        <dbReference type="PROSITE" id="PS51186"/>
    </source>
</evidence>